<dbReference type="Proteomes" id="UP001196413">
    <property type="component" value="Unassembled WGS sequence"/>
</dbReference>
<proteinExistence type="predicted"/>
<dbReference type="EMBL" id="JAHQIW010004366">
    <property type="protein sequence ID" value="KAJ1362081.1"/>
    <property type="molecule type" value="Genomic_DNA"/>
</dbReference>
<name>A0AAD5QW87_PARTN</name>
<sequence>MQYLPQPARFCMTVKSSKSQRDLTRDQQSTVSISPSVLFSWRRINGARQCQFGFKGYQGEYRLSPDFGAYEECQYSLSRHTYALSEVLALDGPLSMTLRFNSSNSNCPIDYLPTTYVDYVSCTLNLNEWYVLDWYSTIRYETYHNGAYGTYYANHSTSFVFQPTDNLLRNGTEKEWLARLILLDTKTNGCEDASLLVRYEEHWPYSSTLIIHYYIRDYHRIVHEEHLVTANVDRWLQHDFVLHPKLGVHEVCAQMTDKPRNRHRVCRIVVNRMECPFPKWNHATISLPSLVHVLVFLFFRQ</sequence>
<dbReference type="AlphaFoldDB" id="A0AAD5QW87"/>
<accession>A0AAD5QW87</accession>
<evidence type="ECO:0000313" key="2">
    <source>
        <dbReference type="Proteomes" id="UP001196413"/>
    </source>
</evidence>
<gene>
    <name evidence="1" type="ORF">KIN20_021497</name>
</gene>
<organism evidence="1 2">
    <name type="scientific">Parelaphostrongylus tenuis</name>
    <name type="common">Meningeal worm</name>
    <dbReference type="NCBI Taxonomy" id="148309"/>
    <lineage>
        <taxon>Eukaryota</taxon>
        <taxon>Metazoa</taxon>
        <taxon>Ecdysozoa</taxon>
        <taxon>Nematoda</taxon>
        <taxon>Chromadorea</taxon>
        <taxon>Rhabditida</taxon>
        <taxon>Rhabditina</taxon>
        <taxon>Rhabditomorpha</taxon>
        <taxon>Strongyloidea</taxon>
        <taxon>Metastrongylidae</taxon>
        <taxon>Parelaphostrongylus</taxon>
    </lineage>
</organism>
<protein>
    <submittedName>
        <fullName evidence="1">Uncharacterized protein</fullName>
    </submittedName>
</protein>
<evidence type="ECO:0000313" key="1">
    <source>
        <dbReference type="EMBL" id="KAJ1362081.1"/>
    </source>
</evidence>
<keyword evidence="2" id="KW-1185">Reference proteome</keyword>
<comment type="caution">
    <text evidence="1">The sequence shown here is derived from an EMBL/GenBank/DDBJ whole genome shotgun (WGS) entry which is preliminary data.</text>
</comment>
<reference evidence="1" key="1">
    <citation type="submission" date="2021-06" db="EMBL/GenBank/DDBJ databases">
        <title>Parelaphostrongylus tenuis whole genome reference sequence.</title>
        <authorList>
            <person name="Garwood T.J."/>
            <person name="Larsen P.A."/>
            <person name="Fountain-Jones N.M."/>
            <person name="Garbe J.R."/>
            <person name="Macchietto M.G."/>
            <person name="Kania S.A."/>
            <person name="Gerhold R.W."/>
            <person name="Richards J.E."/>
            <person name="Wolf T.M."/>
        </authorList>
    </citation>
    <scope>NUCLEOTIDE SEQUENCE</scope>
    <source>
        <strain evidence="1">MNPRO001-30</strain>
        <tissue evidence="1">Meninges</tissue>
    </source>
</reference>